<protein>
    <submittedName>
        <fullName evidence="8">Ubiquitin fusion degradation protein</fullName>
    </submittedName>
</protein>
<comment type="caution">
    <text evidence="8">The sequence shown here is derived from an EMBL/GenBank/DDBJ whole genome shotgun (WGS) entry which is preliminary data.</text>
</comment>
<feature type="domain" description="Ubiquitin-protein ligase E3A N-terminal zinc-binding" evidence="5">
    <location>
        <begin position="623"/>
        <end position="661"/>
    </location>
</feature>
<dbReference type="GO" id="GO:0006511">
    <property type="term" value="P:ubiquitin-dependent protein catabolic process"/>
    <property type="evidence" value="ECO:0007669"/>
    <property type="project" value="InterPro"/>
</dbReference>
<dbReference type="Proteomes" id="UP001201980">
    <property type="component" value="Unassembled WGS sequence"/>
</dbReference>
<dbReference type="InterPro" id="IPR032353">
    <property type="entry name" value="AZUL"/>
</dbReference>
<accession>A0AAD5RIR9</accession>
<dbReference type="Gene3D" id="6.10.130.10">
    <property type="entry name" value="Ubiquitin-protein ligase E3A, N-terminal zinc-binding domain (AZUL)"/>
    <property type="match status" value="1"/>
</dbReference>
<gene>
    <name evidence="8" type="ORF">MKZ38_006841</name>
</gene>
<dbReference type="InterPro" id="IPR042556">
    <property type="entry name" value="AZUL_sf"/>
</dbReference>
<dbReference type="Gene3D" id="2.40.40.50">
    <property type="entry name" value="Ubiquitin fusion degradation protein UFD1, N-terminal domain"/>
    <property type="match status" value="1"/>
</dbReference>
<dbReference type="Pfam" id="PF23580">
    <property type="entry name" value="Znf_XAF1_N"/>
    <property type="match status" value="1"/>
</dbReference>
<feature type="domain" description="DUF7590" evidence="6">
    <location>
        <begin position="236"/>
        <end position="360"/>
    </location>
</feature>
<comment type="similarity">
    <text evidence="1">Belongs to the UFD1 family.</text>
</comment>
<evidence type="ECO:0000259" key="4">
    <source>
        <dbReference type="Pfam" id="PF03152"/>
    </source>
</evidence>
<dbReference type="Pfam" id="PF24503">
    <property type="entry name" value="DUF7590"/>
    <property type="match status" value="1"/>
</dbReference>
<sequence length="736" mass="81623">MADQDGALQSINWHGEYKIAALPVIESRNLPGDKILLPQSALEQILAVSPSQTEPNRSSWQQPAPTSQTLPSPLMFRLSTANGNVVYAGIQEFSAEEGEVVVSPYLAEALGLQLNEKDADPEDTPRIRVQARSLPKGTYVRFRPLEAGYNPDDWRALLERQLKNFTTLTKDSILSVRGVKGENFKLLADKLMPEGHGICVVDTDAEVDIEPLNEEQARETMRQIAQRNAGASNTMNSEGGKIDIWKAAEGQVVRGSYINYQLTSWGRSQPLTIILECEGDGHGVDLFASPGSTRQRAQPTAEEHIWADMSSHQIKLIAIQPTNIELENAESIQISVCGYDRPGHNDHSETIRRYTLRVKVGPPPAECVLRRYNPQEEEHNQDDELCSNCKRWIPKSAATMHSIFCARNNEVCSKCAKVFKRGDPERKAHWHCEVSDDCDWGDTDQGFQKHNAVFHEASHECWEPGCEMKGLTIPQLAEHRTSTCPGKLILCQFCHLEVPQEGDDSLNPSAETLLTGLTPHELAEGNRTTDCELCGRIVRLRELAAHVKNHDMERENQPPPATCRNAMCGRTLHGVGRFGSTTAGTHMGQGPGNDIGLCSLCFGPFYVSMHDPEKKALKRRIERRYLSQLMTGCGKKWCSNKWCKTGRKNLGLEPKPSNAAAALKEVKPFVAAALDPGQAMSFCTDETNQRNRTVAESIAADRTWAVEWAVAACEAEKGDAGKARDWLGRYAPTRKA</sequence>
<dbReference type="InterPro" id="IPR055418">
    <property type="entry name" value="UFD1_N2"/>
</dbReference>
<feature type="region of interest" description="Disordered" evidence="3">
    <location>
        <begin position="49"/>
        <end position="68"/>
    </location>
</feature>
<organism evidence="8 9">
    <name type="scientific">Zalerion maritima</name>
    <dbReference type="NCBI Taxonomy" id="339359"/>
    <lineage>
        <taxon>Eukaryota</taxon>
        <taxon>Fungi</taxon>
        <taxon>Dikarya</taxon>
        <taxon>Ascomycota</taxon>
        <taxon>Pezizomycotina</taxon>
        <taxon>Sordariomycetes</taxon>
        <taxon>Lulworthiomycetidae</taxon>
        <taxon>Lulworthiales</taxon>
        <taxon>Lulworthiaceae</taxon>
        <taxon>Zalerion</taxon>
    </lineage>
</organism>
<keyword evidence="2" id="KW-0833">Ubl conjugation pathway</keyword>
<dbReference type="GO" id="GO:0034098">
    <property type="term" value="C:VCP-NPL4-UFD1 AAA ATPase complex"/>
    <property type="evidence" value="ECO:0007669"/>
    <property type="project" value="TreeGrafter"/>
</dbReference>
<dbReference type="AlphaFoldDB" id="A0AAD5RIR9"/>
<dbReference type="InterPro" id="IPR004854">
    <property type="entry name" value="Ufd1-like"/>
</dbReference>
<evidence type="ECO:0000313" key="8">
    <source>
        <dbReference type="EMBL" id="KAJ2895176.1"/>
    </source>
</evidence>
<dbReference type="GO" id="GO:0031593">
    <property type="term" value="F:polyubiquitin modification-dependent protein binding"/>
    <property type="evidence" value="ECO:0007669"/>
    <property type="project" value="TreeGrafter"/>
</dbReference>
<evidence type="ECO:0000256" key="3">
    <source>
        <dbReference type="SAM" id="MobiDB-lite"/>
    </source>
</evidence>
<evidence type="ECO:0000259" key="7">
    <source>
        <dbReference type="Pfam" id="PF24842"/>
    </source>
</evidence>
<dbReference type="InterPro" id="IPR042299">
    <property type="entry name" value="Ufd1-like_Nn"/>
</dbReference>
<dbReference type="EMBL" id="JAKWBI020000421">
    <property type="protein sequence ID" value="KAJ2895176.1"/>
    <property type="molecule type" value="Genomic_DNA"/>
</dbReference>
<dbReference type="Gene3D" id="3.10.330.10">
    <property type="match status" value="1"/>
</dbReference>
<dbReference type="GO" id="GO:0036503">
    <property type="term" value="P:ERAD pathway"/>
    <property type="evidence" value="ECO:0007669"/>
    <property type="project" value="TreeGrafter"/>
</dbReference>
<dbReference type="Pfam" id="PF03152">
    <property type="entry name" value="UFD1_N1"/>
    <property type="match status" value="1"/>
</dbReference>
<dbReference type="PANTHER" id="PTHR12555">
    <property type="entry name" value="UBIQUITIN FUSION DEGRADATON PROTEIN 1"/>
    <property type="match status" value="1"/>
</dbReference>
<evidence type="ECO:0000259" key="6">
    <source>
        <dbReference type="Pfam" id="PF24503"/>
    </source>
</evidence>
<dbReference type="Pfam" id="PF16558">
    <property type="entry name" value="AZUL"/>
    <property type="match status" value="1"/>
</dbReference>
<evidence type="ECO:0000256" key="1">
    <source>
        <dbReference type="ARBA" id="ARBA00006043"/>
    </source>
</evidence>
<reference evidence="8" key="1">
    <citation type="submission" date="2022-07" db="EMBL/GenBank/DDBJ databases">
        <title>Draft genome sequence of Zalerion maritima ATCC 34329, a (micro)plastics degrading marine fungus.</title>
        <authorList>
            <person name="Paco A."/>
            <person name="Goncalves M.F.M."/>
            <person name="Rocha-Santos T.A.P."/>
            <person name="Alves A."/>
        </authorList>
    </citation>
    <scope>NUCLEOTIDE SEQUENCE</scope>
    <source>
        <strain evidence="8">ATCC 34329</strain>
    </source>
</reference>
<name>A0AAD5RIR9_9PEZI</name>
<evidence type="ECO:0000259" key="5">
    <source>
        <dbReference type="Pfam" id="PF16558"/>
    </source>
</evidence>
<dbReference type="InterPro" id="IPR056012">
    <property type="entry name" value="DUF7590"/>
</dbReference>
<dbReference type="PANTHER" id="PTHR12555:SF15">
    <property type="entry name" value="FUSION DEGRADATION PROTEIN (UFD1), PUTATIVE (AFU_ORTHOLOGUE AFUA_4G04640)-RELATED"/>
    <property type="match status" value="1"/>
</dbReference>
<feature type="domain" description="Ubiquitin fusion degradation protein UFD1 N-terminal subdomain 1" evidence="4">
    <location>
        <begin position="68"/>
        <end position="115"/>
    </location>
</feature>
<dbReference type="InterPro" id="IPR055417">
    <property type="entry name" value="UFD1_N1"/>
</dbReference>
<proteinExistence type="inferred from homology"/>
<evidence type="ECO:0000313" key="9">
    <source>
        <dbReference type="Proteomes" id="UP001201980"/>
    </source>
</evidence>
<evidence type="ECO:0000256" key="2">
    <source>
        <dbReference type="ARBA" id="ARBA00022786"/>
    </source>
</evidence>
<feature type="domain" description="Ubiquitin fusion degradation protein UFD1 N-terminal subdomain 2" evidence="7">
    <location>
        <begin position="136"/>
        <end position="211"/>
    </location>
</feature>
<dbReference type="Pfam" id="PF24842">
    <property type="entry name" value="UFD1_N2"/>
    <property type="match status" value="1"/>
</dbReference>
<keyword evidence="9" id="KW-1185">Reference proteome</keyword>